<keyword evidence="3" id="KW-1185">Reference proteome</keyword>
<accession>A0A8X7Z6A7</accession>
<gene>
    <name evidence="2" type="ORF">POTOM_031366</name>
</gene>
<dbReference type="OrthoDB" id="843546at2759"/>
<dbReference type="AlphaFoldDB" id="A0A8X7Z6A7"/>
<organism evidence="2 3">
    <name type="scientific">Populus tomentosa</name>
    <name type="common">Chinese white poplar</name>
    <dbReference type="NCBI Taxonomy" id="118781"/>
    <lineage>
        <taxon>Eukaryota</taxon>
        <taxon>Viridiplantae</taxon>
        <taxon>Streptophyta</taxon>
        <taxon>Embryophyta</taxon>
        <taxon>Tracheophyta</taxon>
        <taxon>Spermatophyta</taxon>
        <taxon>Magnoliopsida</taxon>
        <taxon>eudicotyledons</taxon>
        <taxon>Gunneridae</taxon>
        <taxon>Pentapetalae</taxon>
        <taxon>rosids</taxon>
        <taxon>fabids</taxon>
        <taxon>Malpighiales</taxon>
        <taxon>Salicaceae</taxon>
        <taxon>Saliceae</taxon>
        <taxon>Populus</taxon>
    </lineage>
</organism>
<sequence length="108" mass="12168">MRFKLRKIMLKGMMLQKWLEMEGKFLHSLVILLVVSQLIFLNATSTSRTGDDLLSNSQDMLSPDRNTQHQTIAKRGAGRENLEYNDYSGTGPNNRHTPEPPSGQGGHN</sequence>
<name>A0A8X7Z6A7_POPTO</name>
<dbReference type="EMBL" id="JAAWWB010000016">
    <property type="protein sequence ID" value="KAG6763919.1"/>
    <property type="molecule type" value="Genomic_DNA"/>
</dbReference>
<feature type="region of interest" description="Disordered" evidence="1">
    <location>
        <begin position="47"/>
        <end position="108"/>
    </location>
</feature>
<evidence type="ECO:0000256" key="1">
    <source>
        <dbReference type="SAM" id="MobiDB-lite"/>
    </source>
</evidence>
<proteinExistence type="predicted"/>
<feature type="compositionally biased region" description="Polar residues" evidence="1">
    <location>
        <begin position="47"/>
        <end position="71"/>
    </location>
</feature>
<comment type="caution">
    <text evidence="2">The sequence shown here is derived from an EMBL/GenBank/DDBJ whole genome shotgun (WGS) entry which is preliminary data.</text>
</comment>
<dbReference type="PANTHER" id="PTHR33474:SF22">
    <property type="match status" value="1"/>
</dbReference>
<reference evidence="2" key="1">
    <citation type="journal article" date="2020" name="bioRxiv">
        <title>Hybrid origin of Populus tomentosa Carr. identified through genome sequencing and phylogenomic analysis.</title>
        <authorList>
            <person name="An X."/>
            <person name="Gao K."/>
            <person name="Chen Z."/>
            <person name="Li J."/>
            <person name="Yang X."/>
            <person name="Yang X."/>
            <person name="Zhou J."/>
            <person name="Guo T."/>
            <person name="Zhao T."/>
            <person name="Huang S."/>
            <person name="Miao D."/>
            <person name="Khan W.U."/>
            <person name="Rao P."/>
            <person name="Ye M."/>
            <person name="Lei B."/>
            <person name="Liao W."/>
            <person name="Wang J."/>
            <person name="Ji L."/>
            <person name="Li Y."/>
            <person name="Guo B."/>
            <person name="Mustafa N.S."/>
            <person name="Li S."/>
            <person name="Yun Q."/>
            <person name="Keller S.R."/>
            <person name="Mao J."/>
            <person name="Zhang R."/>
            <person name="Strauss S.H."/>
        </authorList>
    </citation>
    <scope>NUCLEOTIDE SEQUENCE</scope>
    <source>
        <strain evidence="2">GM15</strain>
        <tissue evidence="2">Leaf</tissue>
    </source>
</reference>
<dbReference type="Proteomes" id="UP000886885">
    <property type="component" value="Chromosome 8D"/>
</dbReference>
<evidence type="ECO:0000313" key="3">
    <source>
        <dbReference type="Proteomes" id="UP000886885"/>
    </source>
</evidence>
<protein>
    <submittedName>
        <fullName evidence="2">Uncharacterized protein</fullName>
    </submittedName>
</protein>
<dbReference type="PANTHER" id="PTHR33474">
    <property type="entry name" value="TRANSMEMBRANE PROTEIN"/>
    <property type="match status" value="1"/>
</dbReference>
<evidence type="ECO:0000313" key="2">
    <source>
        <dbReference type="EMBL" id="KAG6763919.1"/>
    </source>
</evidence>